<reference evidence="2" key="1">
    <citation type="journal article" date="2015" name="Nat. Genet.">
        <title>The genome and transcriptome of the zoonotic hookworm Ancylostoma ceylanicum identify infection-specific gene families.</title>
        <authorList>
            <person name="Schwarz E.M."/>
            <person name="Hu Y."/>
            <person name="Antoshechkin I."/>
            <person name="Miller M.M."/>
            <person name="Sternberg P.W."/>
            <person name="Aroian R.V."/>
        </authorList>
    </citation>
    <scope>NUCLEOTIDE SEQUENCE</scope>
    <source>
        <strain evidence="2">HY135</strain>
    </source>
</reference>
<name>A0A016TMV7_9BILA</name>
<protein>
    <submittedName>
        <fullName evidence="1">Uncharacterized protein</fullName>
    </submittedName>
</protein>
<proteinExistence type="predicted"/>
<evidence type="ECO:0000313" key="1">
    <source>
        <dbReference type="EMBL" id="EYC04021.1"/>
    </source>
</evidence>
<dbReference type="AlphaFoldDB" id="A0A016TMV7"/>
<dbReference type="EMBL" id="JARK01001426">
    <property type="protein sequence ID" value="EYC04021.1"/>
    <property type="molecule type" value="Genomic_DNA"/>
</dbReference>
<sequence>MAGYEVTGGLNDYKSKKKAAKAAVAKAKIAALNELYKKLDISQAVTSRKVRVPTSENSLQKLIGCD</sequence>
<keyword evidence="2" id="KW-1185">Reference proteome</keyword>
<dbReference type="OrthoDB" id="5873741at2759"/>
<gene>
    <name evidence="1" type="primary">Acey_s0090.g2369</name>
    <name evidence="1" type="ORF">Y032_0090g2369</name>
</gene>
<accession>A0A016TMV7</accession>
<comment type="caution">
    <text evidence="1">The sequence shown here is derived from an EMBL/GenBank/DDBJ whole genome shotgun (WGS) entry which is preliminary data.</text>
</comment>
<dbReference type="Proteomes" id="UP000024635">
    <property type="component" value="Unassembled WGS sequence"/>
</dbReference>
<evidence type="ECO:0000313" key="2">
    <source>
        <dbReference type="Proteomes" id="UP000024635"/>
    </source>
</evidence>
<organism evidence="1 2">
    <name type="scientific">Ancylostoma ceylanicum</name>
    <dbReference type="NCBI Taxonomy" id="53326"/>
    <lineage>
        <taxon>Eukaryota</taxon>
        <taxon>Metazoa</taxon>
        <taxon>Ecdysozoa</taxon>
        <taxon>Nematoda</taxon>
        <taxon>Chromadorea</taxon>
        <taxon>Rhabditida</taxon>
        <taxon>Rhabditina</taxon>
        <taxon>Rhabditomorpha</taxon>
        <taxon>Strongyloidea</taxon>
        <taxon>Ancylostomatidae</taxon>
        <taxon>Ancylostomatinae</taxon>
        <taxon>Ancylostoma</taxon>
    </lineage>
</organism>